<keyword evidence="2" id="KW-0812">Transmembrane</keyword>
<evidence type="ECO:0000313" key="4">
    <source>
        <dbReference type="Proteomes" id="UP001438707"/>
    </source>
</evidence>
<reference evidence="3 4" key="1">
    <citation type="journal article" date="2024" name="Nat. Commun.">
        <title>Phylogenomics reveals the evolutionary origins of lichenization in chlorophyte algae.</title>
        <authorList>
            <person name="Puginier C."/>
            <person name="Libourel C."/>
            <person name="Otte J."/>
            <person name="Skaloud P."/>
            <person name="Haon M."/>
            <person name="Grisel S."/>
            <person name="Petersen M."/>
            <person name="Berrin J.G."/>
            <person name="Delaux P.M."/>
            <person name="Dal Grande F."/>
            <person name="Keller J."/>
        </authorList>
    </citation>
    <scope>NUCLEOTIDE SEQUENCE [LARGE SCALE GENOMIC DNA]</scope>
    <source>
        <strain evidence="3 4">SAG 2145</strain>
    </source>
</reference>
<accession>A0AAW1QUH0</accession>
<organism evidence="3 4">
    <name type="scientific">Apatococcus lobatus</name>
    <dbReference type="NCBI Taxonomy" id="904363"/>
    <lineage>
        <taxon>Eukaryota</taxon>
        <taxon>Viridiplantae</taxon>
        <taxon>Chlorophyta</taxon>
        <taxon>core chlorophytes</taxon>
        <taxon>Trebouxiophyceae</taxon>
        <taxon>Chlorellales</taxon>
        <taxon>Chlorellaceae</taxon>
        <taxon>Apatococcus</taxon>
    </lineage>
</organism>
<name>A0AAW1QUH0_9CHLO</name>
<evidence type="ECO:0000256" key="1">
    <source>
        <dbReference type="SAM" id="MobiDB-lite"/>
    </source>
</evidence>
<protein>
    <submittedName>
        <fullName evidence="3">Uncharacterized protein</fullName>
    </submittedName>
</protein>
<evidence type="ECO:0000256" key="2">
    <source>
        <dbReference type="SAM" id="Phobius"/>
    </source>
</evidence>
<feature type="compositionally biased region" description="Low complexity" evidence="1">
    <location>
        <begin position="152"/>
        <end position="163"/>
    </location>
</feature>
<dbReference type="EMBL" id="JALJOS010000027">
    <property type="protein sequence ID" value="KAK9824856.1"/>
    <property type="molecule type" value="Genomic_DNA"/>
</dbReference>
<feature type="transmembrane region" description="Helical" evidence="2">
    <location>
        <begin position="87"/>
        <end position="108"/>
    </location>
</feature>
<keyword evidence="4" id="KW-1185">Reference proteome</keyword>
<feature type="region of interest" description="Disordered" evidence="1">
    <location>
        <begin position="129"/>
        <end position="174"/>
    </location>
</feature>
<keyword evidence="2" id="KW-0472">Membrane</keyword>
<sequence length="174" mass="19766">MEVWGRNPATLPMSVSGLSTGLAPVDSDSLRSAIRNVTADADQITALVQEYFEDVKRSDPARELDFREFLDRKAQRSHPTLEIWLDWILFLYKMALPFLLFFTVIKLTGGRQHQEQAMEQFEELGDKVTPMEFDERTPQHAHQPRPQRKKSGSSSSRKGSGSRPLPALLEPGEQ</sequence>
<dbReference type="AlphaFoldDB" id="A0AAW1QUH0"/>
<proteinExistence type="predicted"/>
<gene>
    <name evidence="3" type="ORF">WJX74_000390</name>
</gene>
<feature type="compositionally biased region" description="Basic residues" evidence="1">
    <location>
        <begin position="142"/>
        <end position="151"/>
    </location>
</feature>
<comment type="caution">
    <text evidence="3">The sequence shown here is derived from an EMBL/GenBank/DDBJ whole genome shotgun (WGS) entry which is preliminary data.</text>
</comment>
<evidence type="ECO:0000313" key="3">
    <source>
        <dbReference type="EMBL" id="KAK9824856.1"/>
    </source>
</evidence>
<dbReference type="Proteomes" id="UP001438707">
    <property type="component" value="Unassembled WGS sequence"/>
</dbReference>
<keyword evidence="2" id="KW-1133">Transmembrane helix</keyword>